<proteinExistence type="predicted"/>
<dbReference type="RefSeq" id="WP_308869174.1">
    <property type="nucleotide sequence ID" value="NZ_JAVFWO010000005.1"/>
</dbReference>
<feature type="transmembrane region" description="Helical" evidence="1">
    <location>
        <begin position="77"/>
        <end position="94"/>
    </location>
</feature>
<evidence type="ECO:0008006" key="4">
    <source>
        <dbReference type="Google" id="ProtNLM"/>
    </source>
</evidence>
<feature type="transmembrane region" description="Helical" evidence="1">
    <location>
        <begin position="44"/>
        <end position="65"/>
    </location>
</feature>
<keyword evidence="1" id="KW-0812">Transmembrane</keyword>
<feature type="transmembrane region" description="Helical" evidence="1">
    <location>
        <begin position="130"/>
        <end position="153"/>
    </location>
</feature>
<keyword evidence="3" id="KW-1185">Reference proteome</keyword>
<dbReference type="EMBL" id="JAVFWO010000005">
    <property type="protein sequence ID" value="MDQ7879528.1"/>
    <property type="molecule type" value="Genomic_DNA"/>
</dbReference>
<evidence type="ECO:0000313" key="3">
    <source>
        <dbReference type="Proteomes" id="UP001235133"/>
    </source>
</evidence>
<sequence length="202" mass="20691">MRDVGDRRSAATDVLIGALLGLTWAAGFRGFMVEIAGDDSVFGWYATFVGVLGGGAIVGGLLGWAEYIRRTGGRPHWRWLALSPLILGLLPLTVPGTIALLAQGIGTAGMGVALIAIGLGYAVGSRRRPLLRVIIGVLSAAAAVALVAMTPVISDGRVSFAEPRGAWAGLLGLSSILVLGLATSIPFQPVVPKRADATGAQP</sequence>
<organism evidence="2 3">
    <name type="scientific">Microbacterium psychrotolerans</name>
    <dbReference type="NCBI Taxonomy" id="3068321"/>
    <lineage>
        <taxon>Bacteria</taxon>
        <taxon>Bacillati</taxon>
        <taxon>Actinomycetota</taxon>
        <taxon>Actinomycetes</taxon>
        <taxon>Micrococcales</taxon>
        <taxon>Microbacteriaceae</taxon>
        <taxon>Microbacterium</taxon>
    </lineage>
</organism>
<evidence type="ECO:0000313" key="2">
    <source>
        <dbReference type="EMBL" id="MDQ7879528.1"/>
    </source>
</evidence>
<name>A0ABU0Z691_9MICO</name>
<reference evidence="2 3" key="1">
    <citation type="submission" date="2023-08" db="EMBL/GenBank/DDBJ databases">
        <title>Microbacterium psychrotolerans sp. nov., a psychrotolerant bacterium isolated from soil in Heilongjiang Province, China.</title>
        <authorList>
            <person name="An P."/>
            <person name="Zhao D."/>
            <person name="Xiang H."/>
        </authorList>
    </citation>
    <scope>NUCLEOTIDE SEQUENCE [LARGE SCALE GENOMIC DNA]</scope>
    <source>
        <strain evidence="2 3">QXD-8</strain>
    </source>
</reference>
<feature type="transmembrane region" description="Helical" evidence="1">
    <location>
        <begin position="12"/>
        <end position="32"/>
    </location>
</feature>
<feature type="transmembrane region" description="Helical" evidence="1">
    <location>
        <begin position="165"/>
        <end position="185"/>
    </location>
</feature>
<feature type="transmembrane region" description="Helical" evidence="1">
    <location>
        <begin position="100"/>
        <end position="123"/>
    </location>
</feature>
<gene>
    <name evidence="2" type="ORF">Q9R08_16160</name>
</gene>
<dbReference type="Proteomes" id="UP001235133">
    <property type="component" value="Unassembled WGS sequence"/>
</dbReference>
<evidence type="ECO:0000256" key="1">
    <source>
        <dbReference type="SAM" id="Phobius"/>
    </source>
</evidence>
<protein>
    <recommendedName>
        <fullName evidence="4">Tripartite tricarboxylate transporter TctB family protein</fullName>
    </recommendedName>
</protein>
<keyword evidence="1" id="KW-1133">Transmembrane helix</keyword>
<comment type="caution">
    <text evidence="2">The sequence shown here is derived from an EMBL/GenBank/DDBJ whole genome shotgun (WGS) entry which is preliminary data.</text>
</comment>
<keyword evidence="1" id="KW-0472">Membrane</keyword>
<accession>A0ABU0Z691</accession>